<organism evidence="2 3">
    <name type="scientific">Dentiscutata erythropus</name>
    <dbReference type="NCBI Taxonomy" id="1348616"/>
    <lineage>
        <taxon>Eukaryota</taxon>
        <taxon>Fungi</taxon>
        <taxon>Fungi incertae sedis</taxon>
        <taxon>Mucoromycota</taxon>
        <taxon>Glomeromycotina</taxon>
        <taxon>Glomeromycetes</taxon>
        <taxon>Diversisporales</taxon>
        <taxon>Gigasporaceae</taxon>
        <taxon>Dentiscutata</taxon>
    </lineage>
</organism>
<feature type="region of interest" description="Disordered" evidence="1">
    <location>
        <begin position="24"/>
        <end position="46"/>
    </location>
</feature>
<dbReference type="AlphaFoldDB" id="A0A9N9HE97"/>
<sequence>GSEVGGENCGVAERFCPVGTGKRLKKKNRGLSLGKKPSPGHVGQYS</sequence>
<reference evidence="2" key="1">
    <citation type="submission" date="2021-06" db="EMBL/GenBank/DDBJ databases">
        <authorList>
            <person name="Kallberg Y."/>
            <person name="Tangrot J."/>
            <person name="Rosling A."/>
        </authorList>
    </citation>
    <scope>NUCLEOTIDE SEQUENCE</scope>
    <source>
        <strain evidence="2">MA453B</strain>
    </source>
</reference>
<keyword evidence="3" id="KW-1185">Reference proteome</keyword>
<accession>A0A9N9HE97</accession>
<evidence type="ECO:0000313" key="2">
    <source>
        <dbReference type="EMBL" id="CAG8681569.1"/>
    </source>
</evidence>
<evidence type="ECO:0000256" key="1">
    <source>
        <dbReference type="SAM" id="MobiDB-lite"/>
    </source>
</evidence>
<gene>
    <name evidence="2" type="ORF">DERYTH_LOCUS11836</name>
</gene>
<protein>
    <submittedName>
        <fullName evidence="2">21613_t:CDS:1</fullName>
    </submittedName>
</protein>
<proteinExistence type="predicted"/>
<dbReference type="EMBL" id="CAJVPY010007510">
    <property type="protein sequence ID" value="CAG8681569.1"/>
    <property type="molecule type" value="Genomic_DNA"/>
</dbReference>
<comment type="caution">
    <text evidence="2">The sequence shown here is derived from an EMBL/GenBank/DDBJ whole genome shotgun (WGS) entry which is preliminary data.</text>
</comment>
<name>A0A9N9HE97_9GLOM</name>
<dbReference type="Proteomes" id="UP000789405">
    <property type="component" value="Unassembled WGS sequence"/>
</dbReference>
<evidence type="ECO:0000313" key="3">
    <source>
        <dbReference type="Proteomes" id="UP000789405"/>
    </source>
</evidence>
<feature type="non-terminal residue" evidence="2">
    <location>
        <position position="1"/>
    </location>
</feature>